<dbReference type="GO" id="GO:0006352">
    <property type="term" value="P:DNA-templated transcription initiation"/>
    <property type="evidence" value="ECO:0007669"/>
    <property type="project" value="InterPro"/>
</dbReference>
<dbReference type="RefSeq" id="WP_110894489.1">
    <property type="nucleotide sequence ID" value="NZ_CP054614.1"/>
</dbReference>
<gene>
    <name evidence="6" type="ORF">DFQ00_102232</name>
    <name evidence="7" type="ORF">HUB98_05470</name>
</gene>
<evidence type="ECO:0000313" key="9">
    <source>
        <dbReference type="Proteomes" id="UP000509327"/>
    </source>
</evidence>
<keyword evidence="3" id="KW-0238">DNA-binding</keyword>
<dbReference type="SUPFAM" id="SSF88659">
    <property type="entry name" value="Sigma3 and sigma4 domains of RNA polymerase sigma factors"/>
    <property type="match status" value="1"/>
</dbReference>
<dbReference type="PANTHER" id="PTHR30385">
    <property type="entry name" value="SIGMA FACTOR F FLAGELLAR"/>
    <property type="match status" value="1"/>
</dbReference>
<dbReference type="Gene3D" id="1.20.120.1810">
    <property type="match status" value="1"/>
</dbReference>
<sequence length="212" mass="24264">MNFNMMLQQYDPNFDNEAMILVAKETDSKELKDKVINNNIRIAVKLANKWKKAGYTDDLDDLVSLGLYGLIVAFDTYDTSKDIKFVTYAGRVVWMEFVKAERYKHMKCRGSFDSISLDTPLGKADQSSEKTIAEVLSNESHLDFDKVEEDEFNHKLTNLIESSLTEKEKVVSFKYFFEGDALTDIGKELKVSRQAVHQAYKRSITKLAPAFS</sequence>
<proteinExistence type="predicted"/>
<dbReference type="InterPro" id="IPR000943">
    <property type="entry name" value="RNA_pol_sigma70"/>
</dbReference>
<dbReference type="EMBL" id="CP054614">
    <property type="protein sequence ID" value="QKS55831.1"/>
    <property type="molecule type" value="Genomic_DNA"/>
</dbReference>
<dbReference type="Gene3D" id="1.20.140.160">
    <property type="match status" value="1"/>
</dbReference>
<dbReference type="PRINTS" id="PR00046">
    <property type="entry name" value="SIGMA70FCT"/>
</dbReference>
<evidence type="ECO:0000313" key="7">
    <source>
        <dbReference type="EMBL" id="QKS55831.1"/>
    </source>
</evidence>
<reference evidence="7 9" key="2">
    <citation type="submission" date="2020-06" db="EMBL/GenBank/DDBJ databases">
        <title>Complete genome of Paenibacillus barcinonensis KACC11450.</title>
        <authorList>
            <person name="Kim M."/>
            <person name="Park Y.-J."/>
            <person name="Shin J.-H."/>
        </authorList>
    </citation>
    <scope>NUCLEOTIDE SEQUENCE [LARGE SCALE GENOMIC DNA]</scope>
    <source>
        <strain evidence="7 9">KACC11450</strain>
    </source>
</reference>
<dbReference type="EMBL" id="QJSW01000002">
    <property type="protein sequence ID" value="PYE51438.1"/>
    <property type="molecule type" value="Genomic_DNA"/>
</dbReference>
<keyword evidence="2" id="KW-0731">Sigma factor</keyword>
<dbReference type="GO" id="GO:0003677">
    <property type="term" value="F:DNA binding"/>
    <property type="evidence" value="ECO:0007669"/>
    <property type="project" value="UniProtKB-KW"/>
</dbReference>
<dbReference type="InterPro" id="IPR013325">
    <property type="entry name" value="RNA_pol_sigma_r2"/>
</dbReference>
<accession>A0A2V4VD24</accession>
<keyword evidence="9" id="KW-1185">Reference proteome</keyword>
<feature type="domain" description="RNA polymerase sigma-70 region 2" evidence="5">
    <location>
        <begin position="41"/>
        <end position="98"/>
    </location>
</feature>
<organism evidence="6 8">
    <name type="scientific">Paenibacillus barcinonensis</name>
    <dbReference type="NCBI Taxonomy" id="198119"/>
    <lineage>
        <taxon>Bacteria</taxon>
        <taxon>Bacillati</taxon>
        <taxon>Bacillota</taxon>
        <taxon>Bacilli</taxon>
        <taxon>Bacillales</taxon>
        <taxon>Paenibacillaceae</taxon>
        <taxon>Paenibacillus</taxon>
    </lineage>
</organism>
<reference evidence="6 8" key="1">
    <citation type="submission" date="2018-06" db="EMBL/GenBank/DDBJ databases">
        <title>Genomic Encyclopedia of Type Strains, Phase III (KMG-III): the genomes of soil and plant-associated and newly described type strains.</title>
        <authorList>
            <person name="Whitman W."/>
        </authorList>
    </citation>
    <scope>NUCLEOTIDE SEQUENCE [LARGE SCALE GENOMIC DNA]</scope>
    <source>
        <strain evidence="6 8">CECT 7022</strain>
    </source>
</reference>
<dbReference type="NCBIfam" id="TIGR02937">
    <property type="entry name" value="sigma70-ECF"/>
    <property type="match status" value="1"/>
</dbReference>
<dbReference type="Proteomes" id="UP000509327">
    <property type="component" value="Chromosome"/>
</dbReference>
<evidence type="ECO:0000256" key="2">
    <source>
        <dbReference type="ARBA" id="ARBA00023082"/>
    </source>
</evidence>
<dbReference type="AlphaFoldDB" id="A0A2V4VD24"/>
<dbReference type="GO" id="GO:0016987">
    <property type="term" value="F:sigma factor activity"/>
    <property type="evidence" value="ECO:0007669"/>
    <property type="project" value="UniProtKB-KW"/>
</dbReference>
<evidence type="ECO:0000256" key="1">
    <source>
        <dbReference type="ARBA" id="ARBA00023015"/>
    </source>
</evidence>
<protein>
    <submittedName>
        <fullName evidence="6">RNA polymerase sigma factor (Sigma-70 family)</fullName>
    </submittedName>
    <submittedName>
        <fullName evidence="7">Sigma-70 family RNA polymerase sigma factor</fullName>
    </submittedName>
</protein>
<name>A0A2V4VD24_PAEBA</name>
<evidence type="ECO:0000313" key="8">
    <source>
        <dbReference type="Proteomes" id="UP000247790"/>
    </source>
</evidence>
<dbReference type="InterPro" id="IPR013324">
    <property type="entry name" value="RNA_pol_sigma_r3/r4-like"/>
</dbReference>
<evidence type="ECO:0000256" key="4">
    <source>
        <dbReference type="ARBA" id="ARBA00023163"/>
    </source>
</evidence>
<keyword evidence="4" id="KW-0804">Transcription</keyword>
<dbReference type="Proteomes" id="UP000247790">
    <property type="component" value="Unassembled WGS sequence"/>
</dbReference>
<evidence type="ECO:0000256" key="3">
    <source>
        <dbReference type="ARBA" id="ARBA00023125"/>
    </source>
</evidence>
<dbReference type="InterPro" id="IPR014284">
    <property type="entry name" value="RNA_pol_sigma-70_dom"/>
</dbReference>
<dbReference type="OrthoDB" id="2627378at2"/>
<dbReference type="SUPFAM" id="SSF88946">
    <property type="entry name" value="Sigma2 domain of RNA polymerase sigma factors"/>
    <property type="match status" value="1"/>
</dbReference>
<keyword evidence="1" id="KW-0805">Transcription regulation</keyword>
<dbReference type="InterPro" id="IPR007627">
    <property type="entry name" value="RNA_pol_sigma70_r2"/>
</dbReference>
<evidence type="ECO:0000313" key="6">
    <source>
        <dbReference type="EMBL" id="PYE51438.1"/>
    </source>
</evidence>
<dbReference type="Pfam" id="PF04542">
    <property type="entry name" value="Sigma70_r2"/>
    <property type="match status" value="1"/>
</dbReference>
<evidence type="ECO:0000259" key="5">
    <source>
        <dbReference type="Pfam" id="PF04542"/>
    </source>
</evidence>